<keyword evidence="2" id="KW-1185">Reference proteome</keyword>
<dbReference type="RefSeq" id="WP_200240197.1">
    <property type="nucleotide sequence ID" value="NZ_NRRY01000005.1"/>
</dbReference>
<evidence type="ECO:0000313" key="2">
    <source>
        <dbReference type="Proteomes" id="UP001138768"/>
    </source>
</evidence>
<name>A0A9X0W6J9_9GAMM</name>
<dbReference type="Proteomes" id="UP001138768">
    <property type="component" value="Unassembled WGS sequence"/>
</dbReference>
<proteinExistence type="predicted"/>
<evidence type="ECO:0000313" key="1">
    <source>
        <dbReference type="EMBL" id="MBK1617888.1"/>
    </source>
</evidence>
<comment type="caution">
    <text evidence="1">The sequence shown here is derived from an EMBL/GenBank/DDBJ whole genome shotgun (WGS) entry which is preliminary data.</text>
</comment>
<gene>
    <name evidence="1" type="ORF">CKO42_05335</name>
</gene>
<dbReference type="AlphaFoldDB" id="A0A9X0W6J9"/>
<organism evidence="1 2">
    <name type="scientific">Lamprobacter modestohalophilus</name>
    <dbReference type="NCBI Taxonomy" id="1064514"/>
    <lineage>
        <taxon>Bacteria</taxon>
        <taxon>Pseudomonadati</taxon>
        <taxon>Pseudomonadota</taxon>
        <taxon>Gammaproteobacteria</taxon>
        <taxon>Chromatiales</taxon>
        <taxon>Chromatiaceae</taxon>
        <taxon>Lamprobacter</taxon>
    </lineage>
</organism>
<sequence>MRMFDAEKQVVADLRDEGTVMMVKQLPLFQIIIVRHPTLGKLVLIEGSDGHGAVVEVDN</sequence>
<dbReference type="EMBL" id="NRRY01000005">
    <property type="protein sequence ID" value="MBK1617888.1"/>
    <property type="molecule type" value="Genomic_DNA"/>
</dbReference>
<reference evidence="1 2" key="1">
    <citation type="journal article" date="2020" name="Microorganisms">
        <title>Osmotic Adaptation and Compatible Solute Biosynthesis of Phototrophic Bacteria as Revealed from Genome Analyses.</title>
        <authorList>
            <person name="Imhoff J.F."/>
            <person name="Rahn T."/>
            <person name="Kunzel S."/>
            <person name="Keller A."/>
            <person name="Neulinger S.C."/>
        </authorList>
    </citation>
    <scope>NUCLEOTIDE SEQUENCE [LARGE SCALE GENOMIC DNA]</scope>
    <source>
        <strain evidence="1 2">DSM 25653</strain>
    </source>
</reference>
<accession>A0A9X0W6J9</accession>
<protein>
    <submittedName>
        <fullName evidence="1">Uncharacterized protein</fullName>
    </submittedName>
</protein>